<dbReference type="EMBL" id="LTDL01000037">
    <property type="protein sequence ID" value="OAG30165.1"/>
    <property type="molecule type" value="Genomic_DNA"/>
</dbReference>
<proteinExistence type="predicted"/>
<gene>
    <name evidence="1" type="ORF">NEDG_01748</name>
</gene>
<evidence type="ECO:0008006" key="3">
    <source>
        <dbReference type="Google" id="ProtNLM"/>
    </source>
</evidence>
<protein>
    <recommendedName>
        <fullName evidence="3">MI domain-containing protein</fullName>
    </recommendedName>
</protein>
<reference evidence="1 2" key="1">
    <citation type="submission" date="2016-02" db="EMBL/GenBank/DDBJ databases">
        <title>Discovery of a natural microsporidian pathogen with a broad tissue tropism in Caenorhabditis elegans.</title>
        <authorList>
            <person name="Luallen R.J."/>
            <person name="Reinke A.W."/>
            <person name="Tong L."/>
            <person name="Botts M.R."/>
            <person name="Felix M.-A."/>
            <person name="Troemel E.R."/>
        </authorList>
    </citation>
    <scope>NUCLEOTIDE SEQUENCE [LARGE SCALE GENOMIC DNA]</scope>
    <source>
        <strain evidence="1 2">JUm2807</strain>
    </source>
</reference>
<evidence type="ECO:0000313" key="1">
    <source>
        <dbReference type="EMBL" id="OAG30165.1"/>
    </source>
</evidence>
<comment type="caution">
    <text evidence="1">The sequence shown here is derived from an EMBL/GenBank/DDBJ whole genome shotgun (WGS) entry which is preliminary data.</text>
</comment>
<keyword evidence="2" id="KW-1185">Reference proteome</keyword>
<dbReference type="OrthoDB" id="361797at2759"/>
<dbReference type="PANTHER" id="PTHR18034">
    <property type="entry name" value="CELL CYCLE CONTROL PROTEIN CWF22-RELATED"/>
    <property type="match status" value="1"/>
</dbReference>
<sequence>MRGVLLAYNKLSSLTVESVFEELARCYRENRKEANAALIRLITTADISCNLLAIASMLKLVHSVLDGKTVRKVITTMQSSSNRESIRLFCYLYNYALIDDSFIAEILADRLSKAARGENAFGHLTDVLIVLQSSSSLFSKELLQNLHQNLTDIEKTSDLFICTFLKESVDSLLTRTNPFRDILKEEIASMSDTLGAVIGKHTHKPAETLTTTQGPAQSIASKYGMNTALKKRVFNILVTSKDYATAQTLLYKETLKVNQFSEVFFLLSYLCTQEARYNKYYAELAVSLVSTASKNHRNPFKKYIYAATEKYTAQIAKIPTKEIYNLGVYLSELIMSKTISAKFLSTFSYAVKKEAVFARIIFKSLCEGCKSRRIKGLKPIKETDTLKSFFNHRLIDGSFLTEEHSTLLGQIYRELVRSIKE</sequence>
<dbReference type="PANTHER" id="PTHR18034:SF4">
    <property type="entry name" value="NUCLEOLAR MIF4G DOMAIN-CONTAINING PROTEIN 1"/>
    <property type="match status" value="1"/>
</dbReference>
<dbReference type="VEuPathDB" id="MicrosporidiaDB:NEDG_01748"/>
<name>A0A177EDY7_9MICR</name>
<dbReference type="GO" id="GO:0042274">
    <property type="term" value="P:ribosomal small subunit biogenesis"/>
    <property type="evidence" value="ECO:0007669"/>
    <property type="project" value="TreeGrafter"/>
</dbReference>
<accession>A0A177EDY7</accession>
<dbReference type="GO" id="GO:0003723">
    <property type="term" value="F:RNA binding"/>
    <property type="evidence" value="ECO:0007669"/>
    <property type="project" value="TreeGrafter"/>
</dbReference>
<organism evidence="1 2">
    <name type="scientific">Nematocida displodere</name>
    <dbReference type="NCBI Taxonomy" id="1805483"/>
    <lineage>
        <taxon>Eukaryota</taxon>
        <taxon>Fungi</taxon>
        <taxon>Fungi incertae sedis</taxon>
        <taxon>Microsporidia</taxon>
        <taxon>Nematocida</taxon>
    </lineage>
</organism>
<dbReference type="RefSeq" id="XP_067544640.1">
    <property type="nucleotide sequence ID" value="XM_067689166.1"/>
</dbReference>
<dbReference type="GeneID" id="93648098"/>
<dbReference type="AlphaFoldDB" id="A0A177EDY7"/>
<dbReference type="GO" id="GO:0005730">
    <property type="term" value="C:nucleolus"/>
    <property type="evidence" value="ECO:0007669"/>
    <property type="project" value="TreeGrafter"/>
</dbReference>
<dbReference type="STRING" id="1805483.A0A177EDY7"/>
<evidence type="ECO:0000313" key="2">
    <source>
        <dbReference type="Proteomes" id="UP000185944"/>
    </source>
</evidence>
<dbReference type="InterPro" id="IPR050781">
    <property type="entry name" value="CWC22_splicing_factor"/>
</dbReference>
<dbReference type="Proteomes" id="UP000185944">
    <property type="component" value="Unassembled WGS sequence"/>
</dbReference>